<dbReference type="EMBL" id="JAPCID010000012">
    <property type="protein sequence ID" value="MDA0137972.1"/>
    <property type="molecule type" value="Genomic_DNA"/>
</dbReference>
<protein>
    <submittedName>
        <fullName evidence="8">Methylated-DNA--[protein]-cysteine S-methyltransferase</fullName>
    </submittedName>
</protein>
<sequence>MTGLPASLLESVAAAAVREGLADALFTRLKTPIGRLLVVSGPQGVVRVAFETEDEDAALAEVAAALGPRVIGSDREMAAPRDALAGYFEGEPLDLPVDLRLARAPFRHAVLERLREVPRGKTVSYGELAARAGNPKAARAVGTACARNPVPIIVPCHRVLPGTGRLGSYRGGPERKAALLDLEGIRTR</sequence>
<dbReference type="PANTHER" id="PTHR10815:SF13">
    <property type="entry name" value="METHYLATED-DNA--PROTEIN-CYSTEINE METHYLTRANSFERASE"/>
    <property type="match status" value="1"/>
</dbReference>
<name>A0ABT4RHH5_9ACTN</name>
<gene>
    <name evidence="8" type="ORF">OJ962_10705</name>
</gene>
<dbReference type="SUPFAM" id="SSF53155">
    <property type="entry name" value="Methylated DNA-protein cysteine methyltransferase domain"/>
    <property type="match status" value="1"/>
</dbReference>
<accession>A0ABT4RHH5</accession>
<dbReference type="InterPro" id="IPR036631">
    <property type="entry name" value="MGMT_N_sf"/>
</dbReference>
<evidence type="ECO:0000256" key="1">
    <source>
        <dbReference type="ARBA" id="ARBA00001286"/>
    </source>
</evidence>
<dbReference type="PANTHER" id="PTHR10815">
    <property type="entry name" value="METHYLATED-DNA--PROTEIN-CYSTEINE METHYLTRANSFERASE"/>
    <property type="match status" value="1"/>
</dbReference>
<organism evidence="8 9">
    <name type="scientific">Solirubrobacter deserti</name>
    <dbReference type="NCBI Taxonomy" id="2282478"/>
    <lineage>
        <taxon>Bacteria</taxon>
        <taxon>Bacillati</taxon>
        <taxon>Actinomycetota</taxon>
        <taxon>Thermoleophilia</taxon>
        <taxon>Solirubrobacterales</taxon>
        <taxon>Solirubrobacteraceae</taxon>
        <taxon>Solirubrobacter</taxon>
    </lineage>
</organism>
<dbReference type="CDD" id="cd06445">
    <property type="entry name" value="ATase"/>
    <property type="match status" value="1"/>
</dbReference>
<comment type="catalytic activity">
    <reaction evidence="1">
        <text>a 4-O-methyl-thymidine in DNA + L-cysteinyl-[protein] = a thymidine in DNA + S-methyl-L-cysteinyl-[protein]</text>
        <dbReference type="Rhea" id="RHEA:53428"/>
        <dbReference type="Rhea" id="RHEA-COMP:10131"/>
        <dbReference type="Rhea" id="RHEA-COMP:10132"/>
        <dbReference type="Rhea" id="RHEA-COMP:13555"/>
        <dbReference type="Rhea" id="RHEA-COMP:13556"/>
        <dbReference type="ChEBI" id="CHEBI:29950"/>
        <dbReference type="ChEBI" id="CHEBI:82612"/>
        <dbReference type="ChEBI" id="CHEBI:137386"/>
        <dbReference type="ChEBI" id="CHEBI:137387"/>
        <dbReference type="EC" id="2.1.1.63"/>
    </reaction>
</comment>
<keyword evidence="3" id="KW-0808">Transferase</keyword>
<dbReference type="Proteomes" id="UP001147700">
    <property type="component" value="Unassembled WGS sequence"/>
</dbReference>
<dbReference type="SUPFAM" id="SSF46767">
    <property type="entry name" value="Methylated DNA-protein cysteine methyltransferase, C-terminal domain"/>
    <property type="match status" value="1"/>
</dbReference>
<evidence type="ECO:0000256" key="3">
    <source>
        <dbReference type="ARBA" id="ARBA00022679"/>
    </source>
</evidence>
<evidence type="ECO:0000256" key="4">
    <source>
        <dbReference type="ARBA" id="ARBA00022763"/>
    </source>
</evidence>
<dbReference type="InterPro" id="IPR014048">
    <property type="entry name" value="MethylDNA_cys_MeTrfase_DNA-bd"/>
</dbReference>
<comment type="catalytic activity">
    <reaction evidence="6">
        <text>a 6-O-methyl-2'-deoxyguanosine in DNA + L-cysteinyl-[protein] = S-methyl-L-cysteinyl-[protein] + a 2'-deoxyguanosine in DNA</text>
        <dbReference type="Rhea" id="RHEA:24000"/>
        <dbReference type="Rhea" id="RHEA-COMP:10131"/>
        <dbReference type="Rhea" id="RHEA-COMP:10132"/>
        <dbReference type="Rhea" id="RHEA-COMP:11367"/>
        <dbReference type="Rhea" id="RHEA-COMP:11368"/>
        <dbReference type="ChEBI" id="CHEBI:29950"/>
        <dbReference type="ChEBI" id="CHEBI:82612"/>
        <dbReference type="ChEBI" id="CHEBI:85445"/>
        <dbReference type="ChEBI" id="CHEBI:85448"/>
        <dbReference type="EC" id="2.1.1.63"/>
    </reaction>
</comment>
<keyword evidence="9" id="KW-1185">Reference proteome</keyword>
<reference evidence="8" key="1">
    <citation type="submission" date="2022-10" db="EMBL/GenBank/DDBJ databases">
        <title>The WGS of Solirubrobacter sp. CPCC 204708.</title>
        <authorList>
            <person name="Jiang Z."/>
        </authorList>
    </citation>
    <scope>NUCLEOTIDE SEQUENCE</scope>
    <source>
        <strain evidence="8">CPCC 204708</strain>
    </source>
</reference>
<comment type="caution">
    <text evidence="8">The sequence shown here is derived from an EMBL/GenBank/DDBJ whole genome shotgun (WGS) entry which is preliminary data.</text>
</comment>
<keyword evidence="5" id="KW-0234">DNA repair</keyword>
<evidence type="ECO:0000256" key="5">
    <source>
        <dbReference type="ARBA" id="ARBA00023204"/>
    </source>
</evidence>
<dbReference type="NCBIfam" id="TIGR00589">
    <property type="entry name" value="ogt"/>
    <property type="match status" value="1"/>
</dbReference>
<dbReference type="PROSITE" id="PS00374">
    <property type="entry name" value="MGMT"/>
    <property type="match status" value="1"/>
</dbReference>
<dbReference type="Pfam" id="PF01035">
    <property type="entry name" value="DNA_binding_1"/>
    <property type="match status" value="1"/>
</dbReference>
<evidence type="ECO:0000259" key="7">
    <source>
        <dbReference type="Pfam" id="PF01035"/>
    </source>
</evidence>
<dbReference type="Gene3D" id="1.10.10.10">
    <property type="entry name" value="Winged helix-like DNA-binding domain superfamily/Winged helix DNA-binding domain"/>
    <property type="match status" value="1"/>
</dbReference>
<evidence type="ECO:0000313" key="9">
    <source>
        <dbReference type="Proteomes" id="UP001147700"/>
    </source>
</evidence>
<evidence type="ECO:0000313" key="8">
    <source>
        <dbReference type="EMBL" id="MDA0137972.1"/>
    </source>
</evidence>
<evidence type="ECO:0000256" key="2">
    <source>
        <dbReference type="ARBA" id="ARBA00022603"/>
    </source>
</evidence>
<dbReference type="Gene3D" id="3.30.160.70">
    <property type="entry name" value="Methylated DNA-protein cysteine methyltransferase domain"/>
    <property type="match status" value="1"/>
</dbReference>
<dbReference type="InterPro" id="IPR036217">
    <property type="entry name" value="MethylDNA_cys_MeTrfase_DNAb"/>
</dbReference>
<dbReference type="InterPro" id="IPR036388">
    <property type="entry name" value="WH-like_DNA-bd_sf"/>
</dbReference>
<evidence type="ECO:0000256" key="6">
    <source>
        <dbReference type="ARBA" id="ARBA00049348"/>
    </source>
</evidence>
<dbReference type="RefSeq" id="WP_202952870.1">
    <property type="nucleotide sequence ID" value="NZ_JAPCID010000012.1"/>
</dbReference>
<keyword evidence="4" id="KW-0227">DNA damage</keyword>
<keyword evidence="2" id="KW-0489">Methyltransferase</keyword>
<proteinExistence type="predicted"/>
<feature type="domain" description="Methylated-DNA-[protein]-cysteine S-methyltransferase DNA binding" evidence="7">
    <location>
        <begin position="105"/>
        <end position="185"/>
    </location>
</feature>
<dbReference type="InterPro" id="IPR001497">
    <property type="entry name" value="MethylDNA_cys_MeTrfase_AS"/>
</dbReference>